<gene>
    <name evidence="1" type="ORF">SAMN05421779_104179</name>
</gene>
<dbReference type="AlphaFoldDB" id="A0A1N7MKJ0"/>
<evidence type="ECO:0000313" key="2">
    <source>
        <dbReference type="Proteomes" id="UP000185678"/>
    </source>
</evidence>
<protein>
    <submittedName>
        <fullName evidence="1">Uncharacterized protein</fullName>
    </submittedName>
</protein>
<dbReference type="EMBL" id="FTOA01000004">
    <property type="protein sequence ID" value="SIS86449.1"/>
    <property type="molecule type" value="Genomic_DNA"/>
</dbReference>
<name>A0A1N7MKJ0_9PROT</name>
<organism evidence="1 2">
    <name type="scientific">Insolitispirillum peregrinum</name>
    <dbReference type="NCBI Taxonomy" id="80876"/>
    <lineage>
        <taxon>Bacteria</taxon>
        <taxon>Pseudomonadati</taxon>
        <taxon>Pseudomonadota</taxon>
        <taxon>Alphaproteobacteria</taxon>
        <taxon>Rhodospirillales</taxon>
        <taxon>Novispirillaceae</taxon>
        <taxon>Insolitispirillum</taxon>
    </lineage>
</organism>
<evidence type="ECO:0000313" key="1">
    <source>
        <dbReference type="EMBL" id="SIS86449.1"/>
    </source>
</evidence>
<accession>A0A1N7MKJ0</accession>
<proteinExistence type="predicted"/>
<keyword evidence="2" id="KW-1185">Reference proteome</keyword>
<sequence length="66" mass="7895">MIFLFCVVYCDLMQARWSRILFCRIAYAKIGSHFSHNAGFFMPHCLCENRFPLFAQRRFLHAALFM</sequence>
<dbReference type="Proteomes" id="UP000185678">
    <property type="component" value="Unassembled WGS sequence"/>
</dbReference>
<reference evidence="1 2" key="1">
    <citation type="submission" date="2017-01" db="EMBL/GenBank/DDBJ databases">
        <authorList>
            <person name="Mah S.A."/>
            <person name="Swanson W.J."/>
            <person name="Moy G.W."/>
            <person name="Vacquier V.D."/>
        </authorList>
    </citation>
    <scope>NUCLEOTIDE SEQUENCE [LARGE SCALE GENOMIC DNA]</scope>
    <source>
        <strain evidence="1 2">DSM 11589</strain>
    </source>
</reference>